<feature type="region of interest" description="Disordered" evidence="1">
    <location>
        <begin position="269"/>
        <end position="300"/>
    </location>
</feature>
<proteinExistence type="predicted"/>
<gene>
    <name evidence="3" type="ORF">GFSPODELE1_LOCUS2113</name>
</gene>
<dbReference type="EMBL" id="OZ037953">
    <property type="protein sequence ID" value="CAL1698336.1"/>
    <property type="molecule type" value="Genomic_DNA"/>
</dbReference>
<name>A0ABP1CRN4_9APHY</name>
<feature type="compositionally biased region" description="Basic residues" evidence="1">
    <location>
        <begin position="349"/>
        <end position="361"/>
    </location>
</feature>
<reference evidence="4" key="1">
    <citation type="submission" date="2024-04" db="EMBL/GenBank/DDBJ databases">
        <authorList>
            <person name="Shaw F."/>
            <person name="Minotto A."/>
        </authorList>
    </citation>
    <scope>NUCLEOTIDE SEQUENCE [LARGE SCALE GENOMIC DNA]</scope>
</reference>
<accession>A0ABP1CRN4</accession>
<feature type="region of interest" description="Disordered" evidence="1">
    <location>
        <begin position="332"/>
        <end position="368"/>
    </location>
</feature>
<evidence type="ECO:0000313" key="3">
    <source>
        <dbReference type="EMBL" id="CAL1698336.1"/>
    </source>
</evidence>
<evidence type="ECO:0000259" key="2">
    <source>
        <dbReference type="PROSITE" id="PS00028"/>
    </source>
</evidence>
<keyword evidence="4" id="KW-1185">Reference proteome</keyword>
<dbReference type="PROSITE" id="PS00028">
    <property type="entry name" value="ZINC_FINGER_C2H2_1"/>
    <property type="match status" value="1"/>
</dbReference>
<feature type="region of interest" description="Disordered" evidence="1">
    <location>
        <begin position="110"/>
        <end position="185"/>
    </location>
</feature>
<feature type="compositionally biased region" description="Low complexity" evidence="1">
    <location>
        <begin position="157"/>
        <end position="172"/>
    </location>
</feature>
<feature type="compositionally biased region" description="Polar residues" evidence="1">
    <location>
        <begin position="129"/>
        <end position="141"/>
    </location>
</feature>
<evidence type="ECO:0000256" key="1">
    <source>
        <dbReference type="SAM" id="MobiDB-lite"/>
    </source>
</evidence>
<dbReference type="Proteomes" id="UP001497453">
    <property type="component" value="Chromosome 10"/>
</dbReference>
<sequence length="368" mass="40901">MRRWQESEECRFCRSIISGCAGVREHMQSHLRDKSPDPDDGLYKCLYHGCQYATETEEGRQKHHLDDHENVDIKASSHVEPDPADQTKPVVSWLQWVPLDCEFVDASGKRKGKFVQESRDTKRRKKNAAQAQRPFTSTDTVTRAPHNAAPDPPRGGAPPSTSSSPQDTTAASVRQTEVEQQPRIPCVLDEIPGVEEPIPPYPSPHARYDIPMELLFFASASSDFSLERSGLWREDLTDRSNRPIPAPDEIDTLADLFSFTLSLDTVTRPIAAESSPPPTDQKPALHSEDSPSETDVSDTARSGPFKFRLLFGEQPNIPRLGYPAVFPPCPAQSGRRGISDPRLSVGCKGSRRAKKLLKRGKTLPSLSQ</sequence>
<organism evidence="3 4">
    <name type="scientific">Somion occarium</name>
    <dbReference type="NCBI Taxonomy" id="3059160"/>
    <lineage>
        <taxon>Eukaryota</taxon>
        <taxon>Fungi</taxon>
        <taxon>Dikarya</taxon>
        <taxon>Basidiomycota</taxon>
        <taxon>Agaricomycotina</taxon>
        <taxon>Agaricomycetes</taxon>
        <taxon>Polyporales</taxon>
        <taxon>Cerrenaceae</taxon>
        <taxon>Somion</taxon>
    </lineage>
</organism>
<dbReference type="InterPro" id="IPR013087">
    <property type="entry name" value="Znf_C2H2_type"/>
</dbReference>
<evidence type="ECO:0000313" key="4">
    <source>
        <dbReference type="Proteomes" id="UP001497453"/>
    </source>
</evidence>
<protein>
    <recommendedName>
        <fullName evidence="2">C2H2-type domain-containing protein</fullName>
    </recommendedName>
</protein>
<feature type="domain" description="C2H2-type" evidence="2">
    <location>
        <begin position="10"/>
        <end position="30"/>
    </location>
</feature>